<keyword evidence="3" id="KW-1185">Reference proteome</keyword>
<accession>A0ABV4QD46</accession>
<dbReference type="InterPro" id="IPR007421">
    <property type="entry name" value="Schlafen_AlbA_2_dom"/>
</dbReference>
<dbReference type="Gene3D" id="3.30.565.60">
    <property type="match status" value="1"/>
</dbReference>
<reference evidence="2 3" key="1">
    <citation type="submission" date="2023-11" db="EMBL/GenBank/DDBJ databases">
        <title>Actinomadura monticuli sp. nov., isolated from volcanic ash.</title>
        <authorList>
            <person name="Lee S.D."/>
            <person name="Yang H."/>
            <person name="Kim I.S."/>
        </authorList>
    </citation>
    <scope>NUCLEOTIDE SEQUENCE [LARGE SCALE GENOMIC DNA]</scope>
    <source>
        <strain evidence="2 3">DLS-62</strain>
    </source>
</reference>
<dbReference type="Pfam" id="PF04326">
    <property type="entry name" value="SLFN_AlbA_2"/>
    <property type="match status" value="1"/>
</dbReference>
<keyword evidence="2" id="KW-0067">ATP-binding</keyword>
<dbReference type="Pfam" id="PF13749">
    <property type="entry name" value="HATPase_c_4"/>
    <property type="match status" value="1"/>
</dbReference>
<gene>
    <name evidence="2" type="ORF">SM611_16200</name>
</gene>
<comment type="caution">
    <text evidence="2">The sequence shown here is derived from an EMBL/GenBank/DDBJ whole genome shotgun (WGS) entry which is preliminary data.</text>
</comment>
<dbReference type="EMBL" id="JAXCEI010000006">
    <property type="protein sequence ID" value="MFA1540469.1"/>
    <property type="molecule type" value="Genomic_DNA"/>
</dbReference>
<dbReference type="Proteomes" id="UP001569963">
    <property type="component" value="Unassembled WGS sequence"/>
</dbReference>
<proteinExistence type="predicted"/>
<evidence type="ECO:0000259" key="1">
    <source>
        <dbReference type="Pfam" id="PF04326"/>
    </source>
</evidence>
<dbReference type="PANTHER" id="PTHR30595:SF6">
    <property type="entry name" value="SCHLAFEN ALBA-2 DOMAIN-CONTAINING PROTEIN"/>
    <property type="match status" value="1"/>
</dbReference>
<dbReference type="PANTHER" id="PTHR30595">
    <property type="entry name" value="GLPR-RELATED TRANSCRIPTIONAL REPRESSOR"/>
    <property type="match status" value="1"/>
</dbReference>
<dbReference type="InterPro" id="IPR038475">
    <property type="entry name" value="RecG_C_sf"/>
</dbReference>
<dbReference type="InterPro" id="IPR038461">
    <property type="entry name" value="Schlafen_AlbA_2_dom_sf"/>
</dbReference>
<evidence type="ECO:0000313" key="3">
    <source>
        <dbReference type="Proteomes" id="UP001569963"/>
    </source>
</evidence>
<dbReference type="RefSeq" id="WP_371950371.1">
    <property type="nucleotide sequence ID" value="NZ_JAXCEI010000006.1"/>
</dbReference>
<name>A0ABV4QD46_9ACTN</name>
<sequence>MTTDLADVLGDKESTSLEFKQSAGDLGKIGKTICAFANDLCGRGGGDLLIGVDDQGRPVADVKAEDRDLLKLTEFRDSGKILDRPSMTVQRAVFKGEPVVRIHVEASSTPPVRYDGVVWVRPGPTTRQANRDDERVLSERRRALDGPYDGRNVPGSSLDDLDLSLFRSTYLPSVISPEVIEENGRSQELQLASLRLADLAGTPTVLGLLVLGFNPSGFVPGAYLQFVRYDGIGFDAAISDEQEIRTNVVDLATRLEPLLRGHLHTQVVAETGLREQARPEYPFAALREVCMNAVMHRNYETSYAPVRITWFSDRLEVSNPGGPFGQVRQDNYDRVCDYRNPSLAAAMKSLGYVNRFGRGIGRIQTALEENGNPPAEFLIEDSSWTVVLRRAT</sequence>
<organism evidence="2 3">
    <name type="scientific">Actinomadura monticuli</name>
    <dbReference type="NCBI Taxonomy" id="3097367"/>
    <lineage>
        <taxon>Bacteria</taxon>
        <taxon>Bacillati</taxon>
        <taxon>Actinomycetota</taxon>
        <taxon>Actinomycetes</taxon>
        <taxon>Streptosporangiales</taxon>
        <taxon>Thermomonosporaceae</taxon>
        <taxon>Actinomadura</taxon>
    </lineage>
</organism>
<protein>
    <submittedName>
        <fullName evidence="2">ATP-binding protein</fullName>
    </submittedName>
</protein>
<dbReference type="GO" id="GO:0005524">
    <property type="term" value="F:ATP binding"/>
    <property type="evidence" value="ECO:0007669"/>
    <property type="project" value="UniProtKB-KW"/>
</dbReference>
<keyword evidence="2" id="KW-0547">Nucleotide-binding</keyword>
<feature type="domain" description="Schlafen AlbA-2" evidence="1">
    <location>
        <begin position="13"/>
        <end position="130"/>
    </location>
</feature>
<dbReference type="Gene3D" id="3.30.950.30">
    <property type="entry name" value="Schlafen, AAA domain"/>
    <property type="match status" value="1"/>
</dbReference>
<evidence type="ECO:0000313" key="2">
    <source>
        <dbReference type="EMBL" id="MFA1540469.1"/>
    </source>
</evidence>